<accession>A0A0M8ZRI5</accession>
<gene>
    <name evidence="1" type="ORF">WN51_06571</name>
</gene>
<protein>
    <submittedName>
        <fullName evidence="1">Uncharacterized protein</fullName>
    </submittedName>
</protein>
<dbReference type="AlphaFoldDB" id="A0A0M8ZRI5"/>
<sequence>MTVINLPNGQKSPPSTLQNESDYLSSIRIEGLINDSRFMTPYLSCSEELQTMSFIFSIYLCEIIEQIEDEVRDLLHKNTRPLAGLCRQKILATWLHFLLRKETNKILDRGLMHGTNFPEHWGVYYIAYSIERFVTDVEAQIVSRNKKTVVEAFSLLKVT</sequence>
<keyword evidence="2" id="KW-1185">Reference proteome</keyword>
<organism evidence="1 2">
    <name type="scientific">Melipona quadrifasciata</name>
    <dbReference type="NCBI Taxonomy" id="166423"/>
    <lineage>
        <taxon>Eukaryota</taxon>
        <taxon>Metazoa</taxon>
        <taxon>Ecdysozoa</taxon>
        <taxon>Arthropoda</taxon>
        <taxon>Hexapoda</taxon>
        <taxon>Insecta</taxon>
        <taxon>Pterygota</taxon>
        <taxon>Neoptera</taxon>
        <taxon>Endopterygota</taxon>
        <taxon>Hymenoptera</taxon>
        <taxon>Apocrita</taxon>
        <taxon>Aculeata</taxon>
        <taxon>Apoidea</taxon>
        <taxon>Anthophila</taxon>
        <taxon>Apidae</taxon>
        <taxon>Melipona</taxon>
    </lineage>
</organism>
<reference evidence="1 2" key="1">
    <citation type="submission" date="2015-07" db="EMBL/GenBank/DDBJ databases">
        <title>The genome of Melipona quadrifasciata.</title>
        <authorList>
            <person name="Pan H."/>
            <person name="Kapheim K."/>
        </authorList>
    </citation>
    <scope>NUCLEOTIDE SEQUENCE [LARGE SCALE GENOMIC DNA]</scope>
    <source>
        <strain evidence="1">0111107301</strain>
        <tissue evidence="1">Whole body</tissue>
    </source>
</reference>
<name>A0A0M8ZRI5_9HYME</name>
<dbReference type="Proteomes" id="UP000053105">
    <property type="component" value="Unassembled WGS sequence"/>
</dbReference>
<evidence type="ECO:0000313" key="1">
    <source>
        <dbReference type="EMBL" id="KOX69487.1"/>
    </source>
</evidence>
<dbReference type="EMBL" id="KQ435889">
    <property type="protein sequence ID" value="KOX69487.1"/>
    <property type="molecule type" value="Genomic_DNA"/>
</dbReference>
<proteinExistence type="predicted"/>
<evidence type="ECO:0000313" key="2">
    <source>
        <dbReference type="Proteomes" id="UP000053105"/>
    </source>
</evidence>